<gene>
    <name evidence="2" type="ORF">SAMN04487775_104138</name>
</gene>
<dbReference type="AlphaFoldDB" id="A0A1I3K8L7"/>
<protein>
    <submittedName>
        <fullName evidence="2">Spiro-SPASM protein</fullName>
    </submittedName>
</protein>
<reference evidence="3" key="1">
    <citation type="submission" date="2016-10" db="EMBL/GenBank/DDBJ databases">
        <authorList>
            <person name="Varghese N."/>
            <person name="Submissions S."/>
        </authorList>
    </citation>
    <scope>NUCLEOTIDE SEQUENCE [LARGE SCALE GENOMIC DNA]</scope>
    <source>
        <strain evidence="3">XBD1002</strain>
    </source>
</reference>
<dbReference type="PANTHER" id="PTHR11228:SF7">
    <property type="entry name" value="PQQA PEPTIDE CYCLASE"/>
    <property type="match status" value="1"/>
</dbReference>
<evidence type="ECO:0000313" key="2">
    <source>
        <dbReference type="EMBL" id="SFI68807.1"/>
    </source>
</evidence>
<dbReference type="Proteomes" id="UP000182737">
    <property type="component" value="Unassembled WGS sequence"/>
</dbReference>
<dbReference type="EMBL" id="FORI01000004">
    <property type="protein sequence ID" value="SFI68807.1"/>
    <property type="molecule type" value="Genomic_DNA"/>
</dbReference>
<dbReference type="SUPFAM" id="SSF102114">
    <property type="entry name" value="Radical SAM enzymes"/>
    <property type="match status" value="1"/>
</dbReference>
<dbReference type="CDD" id="cd01335">
    <property type="entry name" value="Radical_SAM"/>
    <property type="match status" value="1"/>
</dbReference>
<name>A0A1I3K8L7_9SPIR</name>
<proteinExistence type="predicted"/>
<sequence length="508" mass="56749">MPIKNLMKTIVIFYDNDSSYANEKVFNGKSAVELSSEWAKSLNLSAFTVKSDTLSQLLCDMKEICTKENADTAVFSYIDLPFIDKSLSEKIIDSHITYKSEYTFADGYPYGFAPEALNAGTIGILAELSKNTQKSLGDQRVSRDGIYNLIKTDINAFDVETVIADSDWRLLRLSFHCGTKDNFMQCKALSKAAGNKNGVEELSEIASKTLGCLKTIPGFYNIQISGKSSYESVYLPCTVPVNEDMPFDKCSSLIEKIAEFSENAVISLSAWGEPLYHPDFLKIVEKILSYPGLSVFFETDGLLVTEDLCNSLAKISNAAAPRTHQWQKIMVAVNLDAATEQTYQKLHKNSPQGAFQKAVNAVSLLQNALPGQIYPQFVRMNDNEAELEAFFRYWNEKSNPSGGNLIIQKYDDFAGLLPECKPADLSPLERDPCWHLRRDLTILSNGDTPACRACVNGGSPCGTIKSGNVFNESLEEVWHKTNSLLLNHINKNYCQKCEKCDEWYTFNF</sequence>
<dbReference type="NCBIfam" id="TIGR04321">
    <property type="entry name" value="spiroSPASM"/>
    <property type="match status" value="1"/>
</dbReference>
<dbReference type="InterPro" id="IPR013785">
    <property type="entry name" value="Aldolase_TIM"/>
</dbReference>
<dbReference type="InterPro" id="IPR050377">
    <property type="entry name" value="Radical_SAM_PqqE_MftC-like"/>
</dbReference>
<feature type="domain" description="4Fe4S-binding SPASM" evidence="1">
    <location>
        <begin position="433"/>
        <end position="501"/>
    </location>
</feature>
<dbReference type="Gene3D" id="3.20.20.70">
    <property type="entry name" value="Aldolase class I"/>
    <property type="match status" value="1"/>
</dbReference>
<keyword evidence="3" id="KW-1185">Reference proteome</keyword>
<dbReference type="PANTHER" id="PTHR11228">
    <property type="entry name" value="RADICAL SAM DOMAIN PROTEIN"/>
    <property type="match status" value="1"/>
</dbReference>
<dbReference type="CDD" id="cd21109">
    <property type="entry name" value="SPASM"/>
    <property type="match status" value="1"/>
</dbReference>
<dbReference type="InterPro" id="IPR058240">
    <property type="entry name" value="rSAM_sf"/>
</dbReference>
<organism evidence="2 3">
    <name type="scientific">Treponema bryantii</name>
    <dbReference type="NCBI Taxonomy" id="163"/>
    <lineage>
        <taxon>Bacteria</taxon>
        <taxon>Pseudomonadati</taxon>
        <taxon>Spirochaetota</taxon>
        <taxon>Spirochaetia</taxon>
        <taxon>Spirochaetales</taxon>
        <taxon>Treponemataceae</taxon>
        <taxon>Treponema</taxon>
    </lineage>
</organism>
<evidence type="ECO:0000313" key="3">
    <source>
        <dbReference type="Proteomes" id="UP000182737"/>
    </source>
</evidence>
<dbReference type="InterPro" id="IPR027608">
    <property type="entry name" value="Spiro_SPASM"/>
</dbReference>
<evidence type="ECO:0000259" key="1">
    <source>
        <dbReference type="Pfam" id="PF13186"/>
    </source>
</evidence>
<dbReference type="InterPro" id="IPR023885">
    <property type="entry name" value="4Fe4S-binding_SPASM_dom"/>
</dbReference>
<accession>A0A1I3K8L7</accession>
<dbReference type="Pfam" id="PF13186">
    <property type="entry name" value="SPASM"/>
    <property type="match status" value="1"/>
</dbReference>